<dbReference type="KEGG" id="spu:115919774"/>
<dbReference type="RefSeq" id="XP_030829806.1">
    <property type="nucleotide sequence ID" value="XM_030973946.1"/>
</dbReference>
<dbReference type="GeneID" id="115919774"/>
<feature type="compositionally biased region" description="Basic and acidic residues" evidence="1">
    <location>
        <begin position="21"/>
        <end position="36"/>
    </location>
</feature>
<dbReference type="EnsemblMetazoa" id="XM_030973946">
    <property type="protein sequence ID" value="XP_030829806"/>
    <property type="gene ID" value="LOC115919774"/>
</dbReference>
<feature type="compositionally biased region" description="Polar residues" evidence="1">
    <location>
        <begin position="1"/>
        <end position="13"/>
    </location>
</feature>
<sequence>MGTVCSTPRSTTAIEPICNETHSKALPDIKQRDKKSTSQRNFHHPTSPIKFQQESIDITSGDTPQKTQGSASSKERQEKGELSVKDEEGFKHPSSRPVSGAAWEELVREDFFKAGADEVMSSSSKKKNDGAKRFASPTHNWFRNRIKSTPGRIERREEFKQAHKLTTTGKKGKGFGALWRLTTVLVHFLKGGCATIRNFVLVRDIVPADGEDEGRRSSTASG</sequence>
<organism evidence="2 3">
    <name type="scientific">Strongylocentrotus purpuratus</name>
    <name type="common">Purple sea urchin</name>
    <dbReference type="NCBI Taxonomy" id="7668"/>
    <lineage>
        <taxon>Eukaryota</taxon>
        <taxon>Metazoa</taxon>
        <taxon>Echinodermata</taxon>
        <taxon>Eleutherozoa</taxon>
        <taxon>Echinozoa</taxon>
        <taxon>Echinoidea</taxon>
        <taxon>Euechinoidea</taxon>
        <taxon>Echinacea</taxon>
        <taxon>Camarodonta</taxon>
        <taxon>Echinidea</taxon>
        <taxon>Strongylocentrotidae</taxon>
        <taxon>Strongylocentrotus</taxon>
    </lineage>
</organism>
<evidence type="ECO:0000313" key="2">
    <source>
        <dbReference type="EnsemblMetazoa" id="XP_030829806"/>
    </source>
</evidence>
<proteinExistence type="predicted"/>
<reference evidence="3" key="1">
    <citation type="submission" date="2015-02" db="EMBL/GenBank/DDBJ databases">
        <title>Genome sequencing for Strongylocentrotus purpuratus.</title>
        <authorList>
            <person name="Murali S."/>
            <person name="Liu Y."/>
            <person name="Vee V."/>
            <person name="English A."/>
            <person name="Wang M."/>
            <person name="Skinner E."/>
            <person name="Han Y."/>
            <person name="Muzny D.M."/>
            <person name="Worley K.C."/>
            <person name="Gibbs R.A."/>
        </authorList>
    </citation>
    <scope>NUCLEOTIDE SEQUENCE</scope>
</reference>
<evidence type="ECO:0000313" key="3">
    <source>
        <dbReference type="Proteomes" id="UP000007110"/>
    </source>
</evidence>
<reference evidence="2" key="2">
    <citation type="submission" date="2021-01" db="UniProtKB">
        <authorList>
            <consortium name="EnsemblMetazoa"/>
        </authorList>
    </citation>
    <scope>IDENTIFICATION</scope>
</reference>
<dbReference type="OMA" id="PICNETH"/>
<feature type="compositionally biased region" description="Polar residues" evidence="1">
    <location>
        <begin position="49"/>
        <end position="72"/>
    </location>
</feature>
<evidence type="ECO:0000256" key="1">
    <source>
        <dbReference type="SAM" id="MobiDB-lite"/>
    </source>
</evidence>
<feature type="compositionally biased region" description="Basic and acidic residues" evidence="1">
    <location>
        <begin position="73"/>
        <end position="91"/>
    </location>
</feature>
<protein>
    <submittedName>
        <fullName evidence="2">Uncharacterized protein</fullName>
    </submittedName>
</protein>
<dbReference type="InParanoid" id="A0A7M7N2T0"/>
<dbReference type="OrthoDB" id="10348646at2759"/>
<accession>A0A7M7N2T0</accession>
<dbReference type="AlphaFoldDB" id="A0A7M7N2T0"/>
<feature type="region of interest" description="Disordered" evidence="1">
    <location>
        <begin position="1"/>
        <end position="98"/>
    </location>
</feature>
<dbReference type="Proteomes" id="UP000007110">
    <property type="component" value="Unassembled WGS sequence"/>
</dbReference>
<keyword evidence="3" id="KW-1185">Reference proteome</keyword>
<name>A0A7M7N2T0_STRPU</name>